<dbReference type="HOGENOM" id="CLU_065602_0_0_1"/>
<proteinExistence type="predicted"/>
<dbReference type="OrthoDB" id="10525115at2759"/>
<evidence type="ECO:0000256" key="2">
    <source>
        <dbReference type="SAM" id="SignalP"/>
    </source>
</evidence>
<keyword evidence="4" id="KW-1185">Reference proteome</keyword>
<name>A0A0B4GUR4_METGA</name>
<reference evidence="3 4" key="1">
    <citation type="journal article" date="2014" name="Proc. Natl. Acad. Sci. U.S.A.">
        <title>Trajectory and genomic determinants of fungal-pathogen speciation and host adaptation.</title>
        <authorList>
            <person name="Hu X."/>
            <person name="Xiao G."/>
            <person name="Zheng P."/>
            <person name="Shang Y."/>
            <person name="Su Y."/>
            <person name="Zhang X."/>
            <person name="Liu X."/>
            <person name="Zhan S."/>
            <person name="St Leger R.J."/>
            <person name="Wang C."/>
        </authorList>
    </citation>
    <scope>NUCLEOTIDE SEQUENCE [LARGE SCALE GENOMIC DNA]</scope>
    <source>
        <strain evidence="3 4">ARSEF 977</strain>
    </source>
</reference>
<organism evidence="3 4">
    <name type="scientific">Metarhizium guizhouense (strain ARSEF 977)</name>
    <dbReference type="NCBI Taxonomy" id="1276136"/>
    <lineage>
        <taxon>Eukaryota</taxon>
        <taxon>Fungi</taxon>
        <taxon>Dikarya</taxon>
        <taxon>Ascomycota</taxon>
        <taxon>Pezizomycotina</taxon>
        <taxon>Sordariomycetes</taxon>
        <taxon>Hypocreomycetidae</taxon>
        <taxon>Hypocreales</taxon>
        <taxon>Clavicipitaceae</taxon>
        <taxon>Metarhizium</taxon>
    </lineage>
</organism>
<evidence type="ECO:0000256" key="1">
    <source>
        <dbReference type="SAM" id="MobiDB-lite"/>
    </source>
</evidence>
<dbReference type="GO" id="GO:0008233">
    <property type="term" value="F:peptidase activity"/>
    <property type="evidence" value="ECO:0007669"/>
    <property type="project" value="UniProtKB-KW"/>
</dbReference>
<dbReference type="EMBL" id="AZNH01000173">
    <property type="protein sequence ID" value="KID81241.1"/>
    <property type="molecule type" value="Genomic_DNA"/>
</dbReference>
<accession>A0A0B4GUR4</accession>
<comment type="caution">
    <text evidence="3">The sequence shown here is derived from an EMBL/GenBank/DDBJ whole genome shotgun (WGS) entry which is preliminary data.</text>
</comment>
<dbReference type="GO" id="GO:0006508">
    <property type="term" value="P:proteolysis"/>
    <property type="evidence" value="ECO:0007669"/>
    <property type="project" value="UniProtKB-KW"/>
</dbReference>
<dbReference type="AlphaFoldDB" id="A0A0B4GUR4"/>
<evidence type="ECO:0000313" key="4">
    <source>
        <dbReference type="Proteomes" id="UP000031192"/>
    </source>
</evidence>
<protein>
    <submittedName>
        <fullName evidence="3">Trypsin-protease</fullName>
    </submittedName>
</protein>
<evidence type="ECO:0000313" key="3">
    <source>
        <dbReference type="EMBL" id="KID81241.1"/>
    </source>
</evidence>
<dbReference type="Proteomes" id="UP000031192">
    <property type="component" value="Unassembled WGS sequence"/>
</dbReference>
<sequence length="386" mass="42203">MKSLSIVFAAFAGVTAARSILTARQEAKNVAAEEVCDWFETGRHNSAKKVDQNCRSAAEKCIKDQSGKPGGFDDLKKAKEDINICAFSPMIGNPSTDFLTICNNLDITPEICHEHTSWCVMDDATFTKGKQDKNTAPDRILGCVAGRILNRDGDTLKNFLATRGGGFDMMCSKMETKVECKASVKGQLGLAICQEELLSKGTPKEQWEQKRQDVNACVDKFKTTSHDIFNMQQLGQYCQDRGVECSNCKAYLKNGYGEGAVGLFDPYVRYVECQTGSQTAPSTAEACGKPSQSPKSVDEQLAEHCGRPGNDKDACMFAARRCTAQVKPEATVQEFLECVDIMQVCADKGAEFKLDQCIDNARACNARERTPLGDLARLGQCAKKGL</sequence>
<feature type="signal peptide" evidence="2">
    <location>
        <begin position="1"/>
        <end position="17"/>
    </location>
</feature>
<keyword evidence="2" id="KW-0732">Signal</keyword>
<feature type="chain" id="PRO_5002103573" evidence="2">
    <location>
        <begin position="18"/>
        <end position="386"/>
    </location>
</feature>
<gene>
    <name evidence="3" type="ORF">MGU_11378</name>
</gene>
<feature type="region of interest" description="Disordered" evidence="1">
    <location>
        <begin position="283"/>
        <end position="303"/>
    </location>
</feature>